<name>A0A410QEA0_9FIRM</name>
<accession>A0A410QEA0</accession>
<gene>
    <name evidence="1" type="ORF">EQM13_12680</name>
</gene>
<dbReference type="InterPro" id="IPR032560">
    <property type="entry name" value="DUF4932"/>
</dbReference>
<organism evidence="1 2">
    <name type="scientific">Acidilutibacter cellobiosedens</name>
    <dbReference type="NCBI Taxonomy" id="2507161"/>
    <lineage>
        <taxon>Bacteria</taxon>
        <taxon>Bacillati</taxon>
        <taxon>Bacillota</taxon>
        <taxon>Tissierellia</taxon>
        <taxon>Tissierellales</taxon>
        <taxon>Acidilutibacteraceae</taxon>
        <taxon>Acidilutibacter</taxon>
    </lineage>
</organism>
<protein>
    <submittedName>
        <fullName evidence="1">DUF4932 domain-containing protein</fullName>
    </submittedName>
</protein>
<dbReference type="PROSITE" id="PS51257">
    <property type="entry name" value="PROKAR_LIPOPROTEIN"/>
    <property type="match status" value="1"/>
</dbReference>
<evidence type="ECO:0000313" key="1">
    <source>
        <dbReference type="EMBL" id="QAT62353.1"/>
    </source>
</evidence>
<keyword evidence="2" id="KW-1185">Reference proteome</keyword>
<dbReference type="AlphaFoldDB" id="A0A410QEA0"/>
<dbReference type="OrthoDB" id="6402335at2"/>
<dbReference type="EMBL" id="CP035282">
    <property type="protein sequence ID" value="QAT62353.1"/>
    <property type="molecule type" value="Genomic_DNA"/>
</dbReference>
<dbReference type="Pfam" id="PF16286">
    <property type="entry name" value="DUF4932"/>
    <property type="match status" value="1"/>
</dbReference>
<dbReference type="KEGG" id="spoa:EQM13_12680"/>
<reference evidence="2" key="1">
    <citation type="submission" date="2019-01" db="EMBL/GenBank/DDBJ databases">
        <title>Draft genomes of a novel of Sporanaerobacter strains.</title>
        <authorList>
            <person name="Ma S."/>
        </authorList>
    </citation>
    <scope>NUCLEOTIDE SEQUENCE [LARGE SCALE GENOMIC DNA]</scope>
    <source>
        <strain evidence="2">NJN-17</strain>
    </source>
</reference>
<proteinExistence type="predicted"/>
<sequence length="371" mass="43756">MFIMKKKISSILIIILAILVFISGCEKEINVVKYEEGKVTVSVDPRIELISIIQTLAGVKPLTRLTFDYKNNVLDYFNEYRDCPAIKSFKKYNSKGFNYYKPMYFMLCCNYNKGLLSFEEELYNKNPIGIFFKDKSKIDDLIHQLNDFISVSKFDKFFDSNKNRYAKYISDYEKVVNIADVKERMEQYYGIEKNTYNVILVPLIVTGGYGFSIKNEEKLRNVYCIMGPIDIKNNDLLFYIKDLPKYVEYHEFSHSFIDLLIFKNEAKIKENHELVKLFEEVQDDMAVQPYGSVENFLDELIVRSVVARLINKYEGEEYYKNVIEYEKGIGFIYIEEVCNSLENYENNRDKYPTFESYYGEIIKCLSSIEVK</sequence>
<evidence type="ECO:0000313" key="2">
    <source>
        <dbReference type="Proteomes" id="UP000287969"/>
    </source>
</evidence>
<dbReference type="Proteomes" id="UP000287969">
    <property type="component" value="Chromosome"/>
</dbReference>